<dbReference type="PROSITE" id="PS52015">
    <property type="entry name" value="TONB_CTD"/>
    <property type="match status" value="1"/>
</dbReference>
<gene>
    <name evidence="3" type="ORF">GCM10022392_07290</name>
</gene>
<feature type="signal peptide" evidence="1">
    <location>
        <begin position="1"/>
        <end position="20"/>
    </location>
</feature>
<name>A0ABP7WIS4_9SPHI</name>
<evidence type="ECO:0000256" key="1">
    <source>
        <dbReference type="SAM" id="SignalP"/>
    </source>
</evidence>
<proteinExistence type="predicted"/>
<dbReference type="Pfam" id="PF03544">
    <property type="entry name" value="TonB_C"/>
    <property type="match status" value="1"/>
</dbReference>
<protein>
    <recommendedName>
        <fullName evidence="2">TonB C-terminal domain-containing protein</fullName>
    </recommendedName>
</protein>
<reference evidence="4" key="1">
    <citation type="journal article" date="2019" name="Int. J. Syst. Evol. Microbiol.">
        <title>The Global Catalogue of Microorganisms (GCM) 10K type strain sequencing project: providing services to taxonomists for standard genome sequencing and annotation.</title>
        <authorList>
            <consortium name="The Broad Institute Genomics Platform"/>
            <consortium name="The Broad Institute Genome Sequencing Center for Infectious Disease"/>
            <person name="Wu L."/>
            <person name="Ma J."/>
        </authorList>
    </citation>
    <scope>NUCLEOTIDE SEQUENCE [LARGE SCALE GENOMIC DNA]</scope>
    <source>
        <strain evidence="4">JCM 17085</strain>
    </source>
</reference>
<evidence type="ECO:0000313" key="3">
    <source>
        <dbReference type="EMBL" id="GAA4088590.1"/>
    </source>
</evidence>
<keyword evidence="4" id="KW-1185">Reference proteome</keyword>
<feature type="domain" description="TonB C-terminal" evidence="2">
    <location>
        <begin position="233"/>
        <end position="322"/>
    </location>
</feature>
<dbReference type="InterPro" id="IPR037682">
    <property type="entry name" value="TonB_C"/>
</dbReference>
<accession>A0ABP7WIS4</accession>
<dbReference type="Gene3D" id="3.30.1150.10">
    <property type="match status" value="1"/>
</dbReference>
<dbReference type="RefSeq" id="WP_345101090.1">
    <property type="nucleotide sequence ID" value="NZ_BAABCV010000002.1"/>
</dbReference>
<evidence type="ECO:0000259" key="2">
    <source>
        <dbReference type="PROSITE" id="PS52015"/>
    </source>
</evidence>
<comment type="caution">
    <text evidence="3">The sequence shown here is derived from an EMBL/GenBank/DDBJ whole genome shotgun (WGS) entry which is preliminary data.</text>
</comment>
<sequence>MKPITLILLLCGMIFTNSFAQSHSITTLFKNNGRQVYELDSADFARVVSEPDSGSKLFNVNEYYINKTPRLVAKSWNRDNMQFEGQAVWFYPNGRKQELCNFHEARKKGDAYEYYPNGKLYIHKKYLWDDEKIAGNNELFLDYQDSTGKVLATNGEGYYKIYNNNFSNVFEEGKVKNGLRDGEWKGDNGAKDHHITFTESYDNGTLKSGRAVHVYENKTYDYTTRSVMPQFFGGLPAFGNYLSQNIHYPGVSRFNHTQGRVIVTFVVLADGSLAEFQVKSSPDILMSKEAVRVLAASPAWVPGYQFGKAVRVSYTVPINFTL</sequence>
<feature type="chain" id="PRO_5045474851" description="TonB C-terminal domain-containing protein" evidence="1">
    <location>
        <begin position="21"/>
        <end position="322"/>
    </location>
</feature>
<dbReference type="PANTHER" id="PTHR33446">
    <property type="entry name" value="PROTEIN TONB-RELATED"/>
    <property type="match status" value="1"/>
</dbReference>
<dbReference type="Proteomes" id="UP001500841">
    <property type="component" value="Unassembled WGS sequence"/>
</dbReference>
<dbReference type="InterPro" id="IPR051045">
    <property type="entry name" value="TonB-dependent_transducer"/>
</dbReference>
<dbReference type="EMBL" id="BAABCV010000002">
    <property type="protein sequence ID" value="GAA4088590.1"/>
    <property type="molecule type" value="Genomic_DNA"/>
</dbReference>
<keyword evidence="1" id="KW-0732">Signal</keyword>
<dbReference type="SUPFAM" id="SSF74653">
    <property type="entry name" value="TolA/TonB C-terminal domain"/>
    <property type="match status" value="1"/>
</dbReference>
<dbReference type="Gene3D" id="2.20.110.10">
    <property type="entry name" value="Histone H3 K4-specific methyltransferase SET7/9 N-terminal domain"/>
    <property type="match status" value="1"/>
</dbReference>
<evidence type="ECO:0000313" key="4">
    <source>
        <dbReference type="Proteomes" id="UP001500841"/>
    </source>
</evidence>
<dbReference type="PANTHER" id="PTHR33446:SF2">
    <property type="entry name" value="PROTEIN TONB"/>
    <property type="match status" value="1"/>
</dbReference>
<organism evidence="3 4">
    <name type="scientific">Mucilaginibacter panaciglaebae</name>
    <dbReference type="NCBI Taxonomy" id="502331"/>
    <lineage>
        <taxon>Bacteria</taxon>
        <taxon>Pseudomonadati</taxon>
        <taxon>Bacteroidota</taxon>
        <taxon>Sphingobacteriia</taxon>
        <taxon>Sphingobacteriales</taxon>
        <taxon>Sphingobacteriaceae</taxon>
        <taxon>Mucilaginibacter</taxon>
    </lineage>
</organism>